<gene>
    <name evidence="6" type="ORF">WHR41_05847</name>
</gene>
<keyword evidence="2 3" id="KW-0040">ANK repeat</keyword>
<dbReference type="EMBL" id="JAAQHG020000020">
    <property type="protein sequence ID" value="KAL1585269.1"/>
    <property type="molecule type" value="Genomic_DNA"/>
</dbReference>
<feature type="region of interest" description="Disordered" evidence="4">
    <location>
        <begin position="48"/>
        <end position="68"/>
    </location>
</feature>
<evidence type="ECO:0000256" key="2">
    <source>
        <dbReference type="ARBA" id="ARBA00023043"/>
    </source>
</evidence>
<feature type="domain" description="Nephrocystin 3-like N-terminal" evidence="5">
    <location>
        <begin position="96"/>
        <end position="266"/>
    </location>
</feature>
<evidence type="ECO:0000256" key="1">
    <source>
        <dbReference type="ARBA" id="ARBA00022737"/>
    </source>
</evidence>
<dbReference type="PROSITE" id="PS50088">
    <property type="entry name" value="ANK_REPEAT"/>
    <property type="match status" value="7"/>
</dbReference>
<dbReference type="Pfam" id="PF00023">
    <property type="entry name" value="Ank"/>
    <property type="match status" value="1"/>
</dbReference>
<dbReference type="InterPro" id="IPR036770">
    <property type="entry name" value="Ankyrin_rpt-contain_sf"/>
</dbReference>
<dbReference type="Gene3D" id="1.25.40.20">
    <property type="entry name" value="Ankyrin repeat-containing domain"/>
    <property type="match status" value="2"/>
</dbReference>
<proteinExistence type="predicted"/>
<feature type="repeat" description="ANK" evidence="3">
    <location>
        <begin position="698"/>
        <end position="727"/>
    </location>
</feature>
<dbReference type="GeneID" id="96007290"/>
<dbReference type="AlphaFoldDB" id="A0AB34KK10"/>
<dbReference type="Gene3D" id="3.40.50.300">
    <property type="entry name" value="P-loop containing nucleotide triphosphate hydrolases"/>
    <property type="match status" value="1"/>
</dbReference>
<dbReference type="PANTHER" id="PTHR24171">
    <property type="entry name" value="ANKYRIN REPEAT DOMAIN-CONTAINING PROTEIN 39-RELATED"/>
    <property type="match status" value="1"/>
</dbReference>
<dbReference type="Pfam" id="PF12796">
    <property type="entry name" value="Ank_2"/>
    <property type="match status" value="2"/>
</dbReference>
<dbReference type="InterPro" id="IPR027417">
    <property type="entry name" value="P-loop_NTPase"/>
</dbReference>
<feature type="region of interest" description="Disordered" evidence="4">
    <location>
        <begin position="1"/>
        <end position="35"/>
    </location>
</feature>
<protein>
    <recommendedName>
        <fullName evidence="5">Nephrocystin 3-like N-terminal domain-containing protein</fullName>
    </recommendedName>
</protein>
<feature type="compositionally biased region" description="Basic and acidic residues" evidence="4">
    <location>
        <begin position="56"/>
        <end position="65"/>
    </location>
</feature>
<evidence type="ECO:0000313" key="6">
    <source>
        <dbReference type="EMBL" id="KAL1585269.1"/>
    </source>
</evidence>
<name>A0AB34KK10_9PEZI</name>
<feature type="repeat" description="ANK" evidence="3">
    <location>
        <begin position="799"/>
        <end position="826"/>
    </location>
</feature>
<dbReference type="SUPFAM" id="SSF52540">
    <property type="entry name" value="P-loop containing nucleoside triphosphate hydrolases"/>
    <property type="match status" value="1"/>
</dbReference>
<dbReference type="SMART" id="SM00248">
    <property type="entry name" value="ANK"/>
    <property type="match status" value="10"/>
</dbReference>
<dbReference type="RefSeq" id="XP_069228375.1">
    <property type="nucleotide sequence ID" value="XM_069374452.1"/>
</dbReference>
<accession>A0AB34KK10</accession>
<dbReference type="PANTHER" id="PTHR24171:SF9">
    <property type="entry name" value="ANKYRIN REPEAT DOMAIN-CONTAINING PROTEIN 39"/>
    <property type="match status" value="1"/>
</dbReference>
<dbReference type="InterPro" id="IPR056884">
    <property type="entry name" value="NPHP3-like_N"/>
</dbReference>
<feature type="repeat" description="ANK" evidence="3">
    <location>
        <begin position="827"/>
        <end position="859"/>
    </location>
</feature>
<feature type="repeat" description="ANK" evidence="3">
    <location>
        <begin position="897"/>
        <end position="925"/>
    </location>
</feature>
<dbReference type="Pfam" id="PF24883">
    <property type="entry name" value="NPHP3_N"/>
    <property type="match status" value="1"/>
</dbReference>
<keyword evidence="1" id="KW-0677">Repeat</keyword>
<dbReference type="PROSITE" id="PS50297">
    <property type="entry name" value="ANK_REP_REGION"/>
    <property type="match status" value="5"/>
</dbReference>
<feature type="repeat" description="ANK" evidence="3">
    <location>
        <begin position="761"/>
        <end position="793"/>
    </location>
</feature>
<dbReference type="SUPFAM" id="SSF48403">
    <property type="entry name" value="Ankyrin repeat"/>
    <property type="match status" value="1"/>
</dbReference>
<feature type="repeat" description="ANK" evidence="3">
    <location>
        <begin position="731"/>
        <end position="760"/>
    </location>
</feature>
<feature type="compositionally biased region" description="Polar residues" evidence="4">
    <location>
        <begin position="20"/>
        <end position="29"/>
    </location>
</feature>
<comment type="caution">
    <text evidence="6">The sequence shown here is derived from an EMBL/GenBank/DDBJ whole genome shotgun (WGS) entry which is preliminary data.</text>
</comment>
<keyword evidence="7" id="KW-1185">Reference proteome</keyword>
<dbReference type="Proteomes" id="UP000803884">
    <property type="component" value="Unassembled WGS sequence"/>
</dbReference>
<dbReference type="InterPro" id="IPR002110">
    <property type="entry name" value="Ankyrin_rpt"/>
</dbReference>
<organism evidence="6 7">
    <name type="scientific">Cladosporium halotolerans</name>
    <dbReference type="NCBI Taxonomy" id="1052096"/>
    <lineage>
        <taxon>Eukaryota</taxon>
        <taxon>Fungi</taxon>
        <taxon>Dikarya</taxon>
        <taxon>Ascomycota</taxon>
        <taxon>Pezizomycotina</taxon>
        <taxon>Dothideomycetes</taxon>
        <taxon>Dothideomycetidae</taxon>
        <taxon>Cladosporiales</taxon>
        <taxon>Cladosporiaceae</taxon>
        <taxon>Cladosporium</taxon>
    </lineage>
</organism>
<evidence type="ECO:0000259" key="5">
    <source>
        <dbReference type="Pfam" id="PF24883"/>
    </source>
</evidence>
<sequence length="985" mass="108307">MDALDELEGPPAKRARRETGPSSQPQVFSRCSARENSKAHFGNQIFYGPVSQSFSRPEDPSHDGDPGSLRAVTLEEALVFDGMDTRRHTIKLAHGNTCRWLFERPEYRLWRDDTKLVQHHGFFWIRGKPGAGKSTLMKRAAMHAEEHIRSDIVVSFFFNARGARIENSVEGMYRSLLHQLLKRCPRLEQVCGRGKKEKHQSWPIALLQEYFRNAVLHLGSERLTCYVDALDECDENDIRDMIEFFEDLGSNAASAGTHFRTCLSSRHYPRISITKCVHLVLDSLEGHHNDMVSYVESTLKVSASLRDNLSKEIGKRAHGVFLWVVLAVRILNKECDRGNAQSVFSKLDEIPGGVHALFEDAILERGKDDTKYLKSTLLWTLFSKRPLTPSELYHGVLTADSTKAAAICLSKSAPPDLQEIESFILNASKGLVSFSKADQDIVDRVQFIHETVREYLLSTGIGRLDSALCSNPIGLAHDLLKHQCHEYIEQALKILDPPEHLLAHPWSPDARSFCEHASSSFPLLGYVSESLIYHSELAQTHGVLQDPFLEAFPLQDLRKWNDLRQSEDWFRFSSDVSKAYIFTIIDAPALLEVELRNNAGDLVQLPRFASGVIFDYNDGDTELAADEGYFGTPLQAAAAIGRERIFEMLIESGAPIDAPGGHFGNALQAATHFGRGNMVDMLLKREVPVNAIGGFYGTALQAAAESGNQQLVTKLLEHGADPNILGEGLGSSLYIAALWGYTDIVKQLLEHGAEVNAANDRQGSALSAAARNGHLDIVRILLEYDADVNLSVGKLGPGLQVAAANGHVNIVKELLGRGAKINASNDELGTALQAASRKDRLAVVQHLLEAGADVDASHKVLGSALEAASGAGSTDCVEELLDHGAIVMTSGDVCDPALIAASDQGHTRIVEMLLEHGAEVNSGKLHSPALELATASRHKDVVQLLVRNGAILPNHLIIPRHGRPLHGLLIATDGDTSFYWRSEHW</sequence>
<feature type="repeat" description="ANK" evidence="3">
    <location>
        <begin position="632"/>
        <end position="661"/>
    </location>
</feature>
<evidence type="ECO:0000256" key="4">
    <source>
        <dbReference type="SAM" id="MobiDB-lite"/>
    </source>
</evidence>
<evidence type="ECO:0000313" key="7">
    <source>
        <dbReference type="Proteomes" id="UP000803884"/>
    </source>
</evidence>
<reference evidence="6 7" key="1">
    <citation type="journal article" date="2020" name="Microbiol. Resour. Announc.">
        <title>Draft Genome Sequence of a Cladosporium Species Isolated from the Mesophotic Ascidian Didemnum maculosum.</title>
        <authorList>
            <person name="Gioti A."/>
            <person name="Siaperas R."/>
            <person name="Nikolaivits E."/>
            <person name="Le Goff G."/>
            <person name="Ouazzani J."/>
            <person name="Kotoulas G."/>
            <person name="Topakas E."/>
        </authorList>
    </citation>
    <scope>NUCLEOTIDE SEQUENCE [LARGE SCALE GENOMIC DNA]</scope>
    <source>
        <strain evidence="6 7">TM138-S3</strain>
    </source>
</reference>
<evidence type="ECO:0000256" key="3">
    <source>
        <dbReference type="PROSITE-ProRule" id="PRU00023"/>
    </source>
</evidence>